<dbReference type="GO" id="GO:0003677">
    <property type="term" value="F:DNA binding"/>
    <property type="evidence" value="ECO:0007669"/>
    <property type="project" value="InterPro"/>
</dbReference>
<dbReference type="Gene3D" id="1.10.10.60">
    <property type="entry name" value="Homeodomain-like"/>
    <property type="match status" value="1"/>
</dbReference>
<gene>
    <name evidence="2" type="ORF">TM448B00292_0041</name>
</gene>
<dbReference type="SUPFAM" id="SSF47413">
    <property type="entry name" value="lambda repressor-like DNA-binding domains"/>
    <property type="match status" value="1"/>
</dbReference>
<evidence type="ECO:0000256" key="1">
    <source>
        <dbReference type="SAM" id="MobiDB-lite"/>
    </source>
</evidence>
<name>A0A6M3XA75_9ZZZZ</name>
<reference evidence="2" key="1">
    <citation type="submission" date="2020-03" db="EMBL/GenBank/DDBJ databases">
        <title>The deep terrestrial virosphere.</title>
        <authorList>
            <person name="Holmfeldt K."/>
            <person name="Nilsson E."/>
            <person name="Simone D."/>
            <person name="Lopez-Fernandez M."/>
            <person name="Wu X."/>
            <person name="de Brujin I."/>
            <person name="Lundin D."/>
            <person name="Andersson A."/>
            <person name="Bertilsson S."/>
            <person name="Dopson M."/>
        </authorList>
    </citation>
    <scope>NUCLEOTIDE SEQUENCE</scope>
    <source>
        <strain evidence="2">TM448B00292</strain>
    </source>
</reference>
<evidence type="ECO:0000313" key="2">
    <source>
        <dbReference type="EMBL" id="QJH94704.1"/>
    </source>
</evidence>
<dbReference type="InterPro" id="IPR010982">
    <property type="entry name" value="Lambda_DNA-bd_dom_sf"/>
</dbReference>
<accession>A0A6M3XA75</accession>
<feature type="region of interest" description="Disordered" evidence="1">
    <location>
        <begin position="65"/>
        <end position="97"/>
    </location>
</feature>
<dbReference type="EMBL" id="MT144604">
    <property type="protein sequence ID" value="QJH94704.1"/>
    <property type="molecule type" value="Genomic_DNA"/>
</dbReference>
<proteinExistence type="predicted"/>
<protein>
    <submittedName>
        <fullName evidence="2">Putative DNA binding, helix-turn-helix domain containing protein</fullName>
    </submittedName>
</protein>
<sequence>MRNRIPSFAMTTPSITEMLRDLIAAGMTQQGIAEAIGVTQPTVFRALNGAELRYGSGKELEKLYLAKGTGEQRDPDGTDRRHAERRKAERRQAERRA</sequence>
<organism evidence="2">
    <name type="scientific">viral metagenome</name>
    <dbReference type="NCBI Taxonomy" id="1070528"/>
    <lineage>
        <taxon>unclassified sequences</taxon>
        <taxon>metagenomes</taxon>
        <taxon>organismal metagenomes</taxon>
    </lineage>
</organism>
<dbReference type="AlphaFoldDB" id="A0A6M3XA75"/>